<gene>
    <name evidence="1" type="ORF">METZ01_LOCUS209687</name>
</gene>
<proteinExistence type="predicted"/>
<dbReference type="PANTHER" id="PTHR42877:SF4">
    <property type="entry name" value="FAD_NAD(P)-BINDING DOMAIN-CONTAINING PROTEIN-RELATED"/>
    <property type="match status" value="1"/>
</dbReference>
<dbReference type="EMBL" id="UINC01047494">
    <property type="protein sequence ID" value="SVB56833.1"/>
    <property type="molecule type" value="Genomic_DNA"/>
</dbReference>
<dbReference type="Gene3D" id="3.50.50.60">
    <property type="entry name" value="FAD/NAD(P)-binding domain"/>
    <property type="match status" value="1"/>
</dbReference>
<dbReference type="AlphaFoldDB" id="A0A382F3Q9"/>
<feature type="non-terminal residue" evidence="1">
    <location>
        <position position="316"/>
    </location>
</feature>
<accession>A0A382F3Q9</accession>
<organism evidence="1">
    <name type="scientific">marine metagenome</name>
    <dbReference type="NCBI Taxonomy" id="408172"/>
    <lineage>
        <taxon>unclassified sequences</taxon>
        <taxon>metagenomes</taxon>
        <taxon>ecological metagenomes</taxon>
    </lineage>
</organism>
<protein>
    <recommendedName>
        <fullName evidence="2">FAD/NAD(P)-binding domain-containing protein</fullName>
    </recommendedName>
</protein>
<sequence>MNPEPSGQSSCVDMLIIGAGFGGICMGIKAKAAGLDVLILERANDIGGTWRENIYPGCACDTQSHHYSFSFFMKSDWSRRFAGHAEILEYLHSAVDAFDLRDDICLNHAVRAIHFDKDASIWSVRTESGKTHRACFVVSAVGQLNQPAWPDITDFEAFSGKRMHSARWDASYDLTGKNVAVIGNGASAVQLIPEIAKKARHLTAFQRSPNWIVERNDRAFHETEKKLFRWIPPWAWLYRSYFYWRWEKSWPEFIEHSRPARKKTRQLKERIAKEVEGSELVETLTPAFPLGCRRILLSDDYYPALQRGNVTLETTP</sequence>
<dbReference type="PRINTS" id="PR00411">
    <property type="entry name" value="PNDRDTASEI"/>
</dbReference>
<dbReference type="Pfam" id="PF13738">
    <property type="entry name" value="Pyr_redox_3"/>
    <property type="match status" value="1"/>
</dbReference>
<evidence type="ECO:0000313" key="1">
    <source>
        <dbReference type="EMBL" id="SVB56833.1"/>
    </source>
</evidence>
<dbReference type="InterPro" id="IPR036188">
    <property type="entry name" value="FAD/NAD-bd_sf"/>
</dbReference>
<dbReference type="InterPro" id="IPR051209">
    <property type="entry name" value="FAD-bind_Monooxygenase_sf"/>
</dbReference>
<evidence type="ECO:0008006" key="2">
    <source>
        <dbReference type="Google" id="ProtNLM"/>
    </source>
</evidence>
<reference evidence="1" key="1">
    <citation type="submission" date="2018-05" db="EMBL/GenBank/DDBJ databases">
        <authorList>
            <person name="Lanie J.A."/>
            <person name="Ng W.-L."/>
            <person name="Kazmierczak K.M."/>
            <person name="Andrzejewski T.M."/>
            <person name="Davidsen T.M."/>
            <person name="Wayne K.J."/>
            <person name="Tettelin H."/>
            <person name="Glass J.I."/>
            <person name="Rusch D."/>
            <person name="Podicherti R."/>
            <person name="Tsui H.-C.T."/>
            <person name="Winkler M.E."/>
        </authorList>
    </citation>
    <scope>NUCLEOTIDE SEQUENCE</scope>
</reference>
<name>A0A382F3Q9_9ZZZZ</name>
<dbReference type="SUPFAM" id="SSF51905">
    <property type="entry name" value="FAD/NAD(P)-binding domain"/>
    <property type="match status" value="1"/>
</dbReference>
<dbReference type="PANTHER" id="PTHR42877">
    <property type="entry name" value="L-ORNITHINE N(5)-MONOOXYGENASE-RELATED"/>
    <property type="match status" value="1"/>
</dbReference>